<proteinExistence type="predicted"/>
<protein>
    <recommendedName>
        <fullName evidence="3">Aminoglycoside phosphotransferase domain-containing protein</fullName>
    </recommendedName>
</protein>
<dbReference type="Proteomes" id="UP000244073">
    <property type="component" value="Unassembled WGS sequence"/>
</dbReference>
<name>A0A2T5M3W6_9EURO</name>
<sequence length="99" mass="12271">MLTSRYWRYQGDLNRRNIIVSSFNPVQIVVVDWEQAGWYPDYWEYSKACFTCRYEDEWRKDFIDKVSQPRTDVYFVFFRLYPGDGRRLTLTFCRYYNKA</sequence>
<evidence type="ECO:0008006" key="3">
    <source>
        <dbReference type="Google" id="ProtNLM"/>
    </source>
</evidence>
<dbReference type="SUPFAM" id="SSF56112">
    <property type="entry name" value="Protein kinase-like (PK-like)"/>
    <property type="match status" value="1"/>
</dbReference>
<dbReference type="RefSeq" id="XP_040754619.1">
    <property type="nucleotide sequence ID" value="XM_040896812.1"/>
</dbReference>
<gene>
    <name evidence="1" type="ORF">P175DRAFT_0499774</name>
</gene>
<accession>A0A2T5M3W6</accession>
<reference evidence="1 2" key="1">
    <citation type="journal article" date="2018" name="Proc. Natl. Acad. Sci. U.S.A.">
        <title>Linking secondary metabolites to gene clusters through genome sequencing of six diverse Aspergillus species.</title>
        <authorList>
            <person name="Kaerboelling I."/>
            <person name="Vesth T.C."/>
            <person name="Frisvad J.C."/>
            <person name="Nybo J.L."/>
            <person name="Theobald S."/>
            <person name="Kuo A."/>
            <person name="Bowyer P."/>
            <person name="Matsuda Y."/>
            <person name="Mondo S."/>
            <person name="Lyhne E.K."/>
            <person name="Kogle M.E."/>
            <person name="Clum A."/>
            <person name="Lipzen A."/>
            <person name="Salamov A."/>
            <person name="Ngan C.Y."/>
            <person name="Daum C."/>
            <person name="Chiniquy J."/>
            <person name="Barry K."/>
            <person name="LaButti K."/>
            <person name="Haridas S."/>
            <person name="Simmons B.A."/>
            <person name="Magnuson J.K."/>
            <person name="Mortensen U.H."/>
            <person name="Larsen T.O."/>
            <person name="Grigoriev I.V."/>
            <person name="Baker S.E."/>
            <person name="Andersen M.R."/>
        </authorList>
    </citation>
    <scope>NUCLEOTIDE SEQUENCE [LARGE SCALE GENOMIC DNA]</scope>
    <source>
        <strain evidence="1 2">IBT 24754</strain>
    </source>
</reference>
<evidence type="ECO:0000313" key="2">
    <source>
        <dbReference type="Proteomes" id="UP000244073"/>
    </source>
</evidence>
<dbReference type="OrthoDB" id="2906425at2759"/>
<dbReference type="VEuPathDB" id="FungiDB:P175DRAFT_0499774"/>
<dbReference type="Gene3D" id="3.90.1200.10">
    <property type="match status" value="1"/>
</dbReference>
<dbReference type="GeneID" id="63813694"/>
<dbReference type="AlphaFoldDB" id="A0A2T5M3W6"/>
<evidence type="ECO:0000313" key="1">
    <source>
        <dbReference type="EMBL" id="PTU23227.1"/>
    </source>
</evidence>
<organism evidence="1 2">
    <name type="scientific">Aspergillus ochraceoroseus IBT 24754</name>
    <dbReference type="NCBI Taxonomy" id="1392256"/>
    <lineage>
        <taxon>Eukaryota</taxon>
        <taxon>Fungi</taxon>
        <taxon>Dikarya</taxon>
        <taxon>Ascomycota</taxon>
        <taxon>Pezizomycotina</taxon>
        <taxon>Eurotiomycetes</taxon>
        <taxon>Eurotiomycetidae</taxon>
        <taxon>Eurotiales</taxon>
        <taxon>Aspergillaceae</taxon>
        <taxon>Aspergillus</taxon>
        <taxon>Aspergillus subgen. Nidulantes</taxon>
    </lineage>
</organism>
<dbReference type="EMBL" id="MSFN02000002">
    <property type="protein sequence ID" value="PTU23227.1"/>
    <property type="molecule type" value="Genomic_DNA"/>
</dbReference>
<dbReference type="InterPro" id="IPR011009">
    <property type="entry name" value="Kinase-like_dom_sf"/>
</dbReference>
<comment type="caution">
    <text evidence="1">The sequence shown here is derived from an EMBL/GenBank/DDBJ whole genome shotgun (WGS) entry which is preliminary data.</text>
</comment>